<accession>A0ABM7Y137</accession>
<proteinExistence type="predicted"/>
<evidence type="ECO:0008006" key="3">
    <source>
        <dbReference type="Google" id="ProtNLM"/>
    </source>
</evidence>
<dbReference type="EMBL" id="AP025637">
    <property type="protein sequence ID" value="BDG71507.1"/>
    <property type="molecule type" value="Genomic_DNA"/>
</dbReference>
<keyword evidence="2" id="KW-1185">Reference proteome</keyword>
<dbReference type="RefSeq" id="WP_244458777.1">
    <property type="nucleotide sequence ID" value="NZ_AP025637.1"/>
</dbReference>
<gene>
    <name evidence="1" type="ORF">Rmf_14360</name>
</gene>
<dbReference type="Proteomes" id="UP000831327">
    <property type="component" value="Chromosome"/>
</dbReference>
<protein>
    <recommendedName>
        <fullName evidence="3">DUF885 domain-containing protein</fullName>
    </recommendedName>
</protein>
<sequence>MAARRSILLAGLFGLAAGCAPPQPPDFSFGGAGFQPGNARLNLEYAWRNLGDMSRYRGRPAEAAAALAQFEASVAGLRDPANGLAFPERFAPLLVAGIRQARAAIGVPIDVLPQTVAAALGAAVEPLVRNDQAAIRAALSNPIFTLGPDATLARLTDLPRLSDVESVAPYLTRAAGSVYSGPAVLR</sequence>
<reference evidence="1 2" key="1">
    <citation type="journal article" date="2016" name="Microbes Environ.">
        <title>Phylogenetically diverse aerobic anoxygenic phototrophic bacteria isolated from epilithic biofilms in Tama river, Japan.</title>
        <authorList>
            <person name="Hirose S."/>
            <person name="Matsuura K."/>
            <person name="Haruta S."/>
        </authorList>
    </citation>
    <scope>NUCLEOTIDE SEQUENCE [LARGE SCALE GENOMIC DNA]</scope>
    <source>
        <strain evidence="1 2">S08</strain>
    </source>
</reference>
<name>A0ABM7Y137_9PROT</name>
<evidence type="ECO:0000313" key="2">
    <source>
        <dbReference type="Proteomes" id="UP000831327"/>
    </source>
</evidence>
<dbReference type="PROSITE" id="PS51257">
    <property type="entry name" value="PROKAR_LIPOPROTEIN"/>
    <property type="match status" value="1"/>
</dbReference>
<evidence type="ECO:0000313" key="1">
    <source>
        <dbReference type="EMBL" id="BDG71507.1"/>
    </source>
</evidence>
<organism evidence="1 2">
    <name type="scientific">Roseomonas fluvialis</name>
    <dbReference type="NCBI Taxonomy" id="1750527"/>
    <lineage>
        <taxon>Bacteria</taxon>
        <taxon>Pseudomonadati</taxon>
        <taxon>Pseudomonadota</taxon>
        <taxon>Alphaproteobacteria</taxon>
        <taxon>Acetobacterales</taxon>
        <taxon>Roseomonadaceae</taxon>
        <taxon>Roseomonas</taxon>
    </lineage>
</organism>